<gene>
    <name evidence="1" type="ORF">AVDCRST_MAG56-2513</name>
</gene>
<reference evidence="1" key="1">
    <citation type="submission" date="2020-02" db="EMBL/GenBank/DDBJ databases">
        <authorList>
            <person name="Meier V. D."/>
        </authorList>
    </citation>
    <scope>NUCLEOTIDE SEQUENCE</scope>
    <source>
        <strain evidence="1">AVDCRST_MAG56</strain>
    </source>
</reference>
<organism evidence="1">
    <name type="scientific">uncultured Cytophagales bacterium</name>
    <dbReference type="NCBI Taxonomy" id="158755"/>
    <lineage>
        <taxon>Bacteria</taxon>
        <taxon>Pseudomonadati</taxon>
        <taxon>Bacteroidota</taxon>
        <taxon>Sphingobacteriia</taxon>
        <taxon>Sphingobacteriales</taxon>
        <taxon>environmental samples</taxon>
    </lineage>
</organism>
<sequence length="47" mass="5383">GYGKMGKDPRFGVLRKWARKGKGRKGAAHCRKRRKCFSGSFSYMAFL</sequence>
<accession>A0A6J4ITW6</accession>
<feature type="non-terminal residue" evidence="1">
    <location>
        <position position="1"/>
    </location>
</feature>
<proteinExistence type="predicted"/>
<dbReference type="AlphaFoldDB" id="A0A6J4ITW6"/>
<feature type="non-terminal residue" evidence="1">
    <location>
        <position position="47"/>
    </location>
</feature>
<protein>
    <submittedName>
        <fullName evidence="1">Uncharacterized protein</fullName>
    </submittedName>
</protein>
<name>A0A6J4ITW6_9SPHI</name>
<evidence type="ECO:0000313" key="1">
    <source>
        <dbReference type="EMBL" id="CAA9260596.1"/>
    </source>
</evidence>
<dbReference type="EMBL" id="CADCTQ010000220">
    <property type="protein sequence ID" value="CAA9260596.1"/>
    <property type="molecule type" value="Genomic_DNA"/>
</dbReference>